<gene>
    <name evidence="1" type="ORF">D0469_05640</name>
</gene>
<reference evidence="1 2" key="1">
    <citation type="submission" date="2018-08" db="EMBL/GenBank/DDBJ databases">
        <title>Bacillus chawlae sp. nov., Bacillus glennii sp. nov., and Bacillus saganii sp. nov. Isolated from the Vehicle Assembly Building at Kennedy Space Center where the Viking Spacecraft were Assembled.</title>
        <authorList>
            <person name="Seuylemezian A."/>
            <person name="Vaishampayan P."/>
        </authorList>
    </citation>
    <scope>NUCLEOTIDE SEQUENCE [LARGE SCALE GENOMIC DNA]</scope>
    <source>
        <strain evidence="1 2">V47-23a</strain>
    </source>
</reference>
<accession>A0A372LRE6</accession>
<organism evidence="1 2">
    <name type="scientific">Peribacillus saganii</name>
    <dbReference type="NCBI Taxonomy" id="2303992"/>
    <lineage>
        <taxon>Bacteria</taxon>
        <taxon>Bacillati</taxon>
        <taxon>Bacillota</taxon>
        <taxon>Bacilli</taxon>
        <taxon>Bacillales</taxon>
        <taxon>Bacillaceae</taxon>
        <taxon>Peribacillus</taxon>
    </lineage>
</organism>
<sequence length="125" mass="14841">MNVNPIVQNQFTDLMNEMYDFEPYFELLLSREFFKSRGIPIVNEYPLLETSIRKYRKALQALKKKKYDKKIMLTILENETFTQDIGLNHNPNSYYTIHWDITKLKKLVHCSGISITIRNSANPYC</sequence>
<evidence type="ECO:0000313" key="2">
    <source>
        <dbReference type="Proteomes" id="UP000264541"/>
    </source>
</evidence>
<comment type="caution">
    <text evidence="1">The sequence shown here is derived from an EMBL/GenBank/DDBJ whole genome shotgun (WGS) entry which is preliminary data.</text>
</comment>
<protein>
    <submittedName>
        <fullName evidence="1">Uncharacterized protein</fullName>
    </submittedName>
</protein>
<dbReference type="OrthoDB" id="9910317at2"/>
<keyword evidence="2" id="KW-1185">Reference proteome</keyword>
<dbReference type="AlphaFoldDB" id="A0A372LRE6"/>
<proteinExistence type="predicted"/>
<dbReference type="Proteomes" id="UP000264541">
    <property type="component" value="Unassembled WGS sequence"/>
</dbReference>
<dbReference type="RefSeq" id="WP_117325670.1">
    <property type="nucleotide sequence ID" value="NZ_QVTE01000014.1"/>
</dbReference>
<evidence type="ECO:0000313" key="1">
    <source>
        <dbReference type="EMBL" id="RFU70616.1"/>
    </source>
</evidence>
<name>A0A372LRE6_9BACI</name>
<dbReference type="EMBL" id="QVTE01000014">
    <property type="protein sequence ID" value="RFU70616.1"/>
    <property type="molecule type" value="Genomic_DNA"/>
</dbReference>